<evidence type="ECO:0000313" key="3">
    <source>
        <dbReference type="EMBL" id="PRQ23561.1"/>
    </source>
</evidence>
<dbReference type="AlphaFoldDB" id="A0A2P6PNR5"/>
<evidence type="ECO:0000313" key="4">
    <source>
        <dbReference type="Proteomes" id="UP000238479"/>
    </source>
</evidence>
<sequence>MSDHWREFRVRGELQYHDVYVILEIHHGGQFVEAGGGRFEYNGGEVHWVEMIDPEKFSWTDLNTFAWRLGYRKPPVHYWFKYHAKPIYLPIRIDKEAVGMLSDLPKARKVEVYYVGGGDRDVEVCEKEDQIKDFSEVVPHLKFMPEIIMVPLKSANVGNDKGKWKELDIENSEDEEVFEHDDDDEIEKEEVDDKFFDSDYELNPEDDGESYGVEADDVEFNADVDDINEIEEWTDMGFTG</sequence>
<proteinExistence type="predicted"/>
<feature type="compositionally biased region" description="Acidic residues" evidence="1">
    <location>
        <begin position="198"/>
        <end position="214"/>
    </location>
</feature>
<feature type="domain" description="PB1-like" evidence="2">
    <location>
        <begin position="21"/>
        <end position="114"/>
    </location>
</feature>
<accession>A0A2P6PNR5</accession>
<evidence type="ECO:0000259" key="2">
    <source>
        <dbReference type="Pfam" id="PF26130"/>
    </source>
</evidence>
<dbReference type="EMBL" id="PDCK01000044">
    <property type="protein sequence ID" value="PRQ23561.1"/>
    <property type="molecule type" value="Genomic_DNA"/>
</dbReference>
<dbReference type="Pfam" id="PF26130">
    <property type="entry name" value="PB1-like"/>
    <property type="match status" value="1"/>
</dbReference>
<evidence type="ECO:0000256" key="1">
    <source>
        <dbReference type="SAM" id="MobiDB-lite"/>
    </source>
</evidence>
<reference evidence="3 4" key="1">
    <citation type="journal article" date="2018" name="Nat. Genet.">
        <title>The Rosa genome provides new insights in the design of modern roses.</title>
        <authorList>
            <person name="Bendahmane M."/>
        </authorList>
    </citation>
    <scope>NUCLEOTIDE SEQUENCE [LARGE SCALE GENOMIC DNA]</scope>
    <source>
        <strain evidence="4">cv. Old Blush</strain>
    </source>
</reference>
<comment type="caution">
    <text evidence="3">The sequence shown here is derived from an EMBL/GenBank/DDBJ whole genome shotgun (WGS) entry which is preliminary data.</text>
</comment>
<protein>
    <recommendedName>
        <fullName evidence="2">PB1-like domain-containing protein</fullName>
    </recommendedName>
</protein>
<name>A0A2P6PNR5_ROSCH</name>
<organism evidence="3 4">
    <name type="scientific">Rosa chinensis</name>
    <name type="common">China rose</name>
    <dbReference type="NCBI Taxonomy" id="74649"/>
    <lineage>
        <taxon>Eukaryota</taxon>
        <taxon>Viridiplantae</taxon>
        <taxon>Streptophyta</taxon>
        <taxon>Embryophyta</taxon>
        <taxon>Tracheophyta</taxon>
        <taxon>Spermatophyta</taxon>
        <taxon>Magnoliopsida</taxon>
        <taxon>eudicotyledons</taxon>
        <taxon>Gunneridae</taxon>
        <taxon>Pentapetalae</taxon>
        <taxon>rosids</taxon>
        <taxon>fabids</taxon>
        <taxon>Rosales</taxon>
        <taxon>Rosaceae</taxon>
        <taxon>Rosoideae</taxon>
        <taxon>Rosoideae incertae sedis</taxon>
        <taxon>Rosa</taxon>
    </lineage>
</organism>
<feature type="region of interest" description="Disordered" evidence="1">
    <location>
        <begin position="173"/>
        <end position="214"/>
    </location>
</feature>
<gene>
    <name evidence="3" type="ORF">RchiOBHm_Chr6g0262731</name>
</gene>
<dbReference type="InterPro" id="IPR058594">
    <property type="entry name" value="PB1-like_dom_pln"/>
</dbReference>
<keyword evidence="4" id="KW-1185">Reference proteome</keyword>
<feature type="compositionally biased region" description="Acidic residues" evidence="1">
    <location>
        <begin position="173"/>
        <end position="190"/>
    </location>
</feature>
<dbReference type="Proteomes" id="UP000238479">
    <property type="component" value="Chromosome 6"/>
</dbReference>
<dbReference type="Gramene" id="PRQ23561">
    <property type="protein sequence ID" value="PRQ23561"/>
    <property type="gene ID" value="RchiOBHm_Chr6g0262731"/>
</dbReference>